<proteinExistence type="predicted"/>
<evidence type="ECO:0000313" key="2">
    <source>
        <dbReference type="Proteomes" id="UP000595703"/>
    </source>
</evidence>
<organism evidence="1 2">
    <name type="scientific">Actinacidiphila reveromycinica</name>
    <dbReference type="NCBI Taxonomy" id="659352"/>
    <lineage>
        <taxon>Bacteria</taxon>
        <taxon>Bacillati</taxon>
        <taxon>Actinomycetota</taxon>
        <taxon>Actinomycetes</taxon>
        <taxon>Kitasatosporales</taxon>
        <taxon>Streptomycetaceae</taxon>
        <taxon>Actinacidiphila</taxon>
    </lineage>
</organism>
<evidence type="ECO:0000313" key="1">
    <source>
        <dbReference type="EMBL" id="BBA98342.1"/>
    </source>
</evidence>
<dbReference type="EMBL" id="AP018365">
    <property type="protein sequence ID" value="BBA98342.1"/>
    <property type="molecule type" value="Genomic_DNA"/>
</dbReference>
<accession>A0A7U3UT33</accession>
<reference evidence="1 2" key="3">
    <citation type="journal article" date="2011" name="Nat. Chem. Biol.">
        <title>Reveromycin A biosynthesis uses RevG and RevJ for stereospecific spiroacetal formation.</title>
        <authorList>
            <person name="Takahashi S."/>
            <person name="Toyoda A."/>
            <person name="Sekiyama Y."/>
            <person name="Takagi H."/>
            <person name="Nogawa T."/>
            <person name="Uramoto M."/>
            <person name="Suzuki R."/>
            <person name="Koshino H."/>
            <person name="Kumano T."/>
            <person name="Panthee S."/>
            <person name="Dairi T."/>
            <person name="Ishikawa J."/>
            <person name="Ikeda H."/>
            <person name="Sakaki Y."/>
            <person name="Osada H."/>
        </authorList>
    </citation>
    <scope>NUCLEOTIDE SEQUENCE [LARGE SCALE GENOMIC DNA]</scope>
    <source>
        <strain evidence="1 2">SN-593</strain>
    </source>
</reference>
<gene>
    <name evidence="1" type="ORF">RVR_4485</name>
</gene>
<dbReference type="AlphaFoldDB" id="A0A7U3UT33"/>
<protein>
    <submittedName>
        <fullName evidence="1">Uncharacterized protein</fullName>
    </submittedName>
</protein>
<dbReference type="RefSeq" id="WP_202234504.1">
    <property type="nucleotide sequence ID" value="NZ_AP018365.1"/>
</dbReference>
<sequence>MMKLPRVECPKCSREIAAGPVAGRLTKGRLWRHDAPGARRDAEGVLVSCAGSLLIVDWPTPGVQLEIAIETPPEEPADAMALF</sequence>
<reference evidence="1 2" key="2">
    <citation type="journal article" date="2011" name="J. Antibiot.">
        <title>Furaquinocins I and J: novel polyketide isoprenoid hybrid compounds from Streptomyces reveromyceticus SN-593.</title>
        <authorList>
            <person name="Panthee S."/>
            <person name="Takahashi S."/>
            <person name="Takagi H."/>
            <person name="Nogawa T."/>
            <person name="Oowada E."/>
            <person name="Uramoto M."/>
            <person name="Osada H."/>
        </authorList>
    </citation>
    <scope>NUCLEOTIDE SEQUENCE [LARGE SCALE GENOMIC DNA]</scope>
    <source>
        <strain evidence="1 2">SN-593</strain>
    </source>
</reference>
<name>A0A7U3UT33_9ACTN</name>
<reference evidence="1 2" key="1">
    <citation type="journal article" date="2010" name="J. Bacteriol.">
        <title>Biochemical characterization of a novel indole prenyltransferase from Streptomyces sp. SN-593.</title>
        <authorList>
            <person name="Takahashi S."/>
            <person name="Takagi H."/>
            <person name="Toyoda A."/>
            <person name="Uramoto M."/>
            <person name="Nogawa T."/>
            <person name="Ueki M."/>
            <person name="Sakaki Y."/>
            <person name="Osada H."/>
        </authorList>
    </citation>
    <scope>NUCLEOTIDE SEQUENCE [LARGE SCALE GENOMIC DNA]</scope>
    <source>
        <strain evidence="1 2">SN-593</strain>
    </source>
</reference>
<dbReference type="Proteomes" id="UP000595703">
    <property type="component" value="Chromosome"/>
</dbReference>
<keyword evidence="2" id="KW-1185">Reference proteome</keyword>
<reference evidence="1 2" key="4">
    <citation type="journal article" date="2020" name="Sci. Rep.">
        <title>beta-carboline chemical signals induce reveromycin production through a LuxR family regulator in Streptomyces sp. SN-593.</title>
        <authorList>
            <person name="Panthee S."/>
            <person name="Kito N."/>
            <person name="Hayashi T."/>
            <person name="Shimizu T."/>
            <person name="Ishikawa J."/>
            <person name="Hamamoto H."/>
            <person name="Osada H."/>
            <person name="Takahashi S."/>
        </authorList>
    </citation>
    <scope>NUCLEOTIDE SEQUENCE [LARGE SCALE GENOMIC DNA]</scope>
    <source>
        <strain evidence="1 2">SN-593</strain>
    </source>
</reference>
<dbReference type="KEGG" id="arev:RVR_4485"/>